<dbReference type="InterPro" id="IPR055148">
    <property type="entry name" value="ZW10_C_2"/>
</dbReference>
<accession>B9SSJ3</accession>
<gene>
    <name evidence="2" type="ORF">RCOM_0511550</name>
</gene>
<dbReference type="Pfam" id="PF22766">
    <property type="entry name" value="ZW10_C2"/>
    <property type="match status" value="1"/>
</dbReference>
<evidence type="ECO:0000313" key="2">
    <source>
        <dbReference type="EMBL" id="EEF33436.1"/>
    </source>
</evidence>
<dbReference type="AlphaFoldDB" id="B9SSJ3"/>
<reference evidence="3" key="1">
    <citation type="journal article" date="2010" name="Nat. Biotechnol.">
        <title>Draft genome sequence of the oilseed species Ricinus communis.</title>
        <authorList>
            <person name="Chan A.P."/>
            <person name="Crabtree J."/>
            <person name="Zhao Q."/>
            <person name="Lorenzi H."/>
            <person name="Orvis J."/>
            <person name="Puiu D."/>
            <person name="Melake-Berhan A."/>
            <person name="Jones K.M."/>
            <person name="Redman J."/>
            <person name="Chen G."/>
            <person name="Cahoon E.B."/>
            <person name="Gedil M."/>
            <person name="Stanke M."/>
            <person name="Haas B.J."/>
            <person name="Wortman J.R."/>
            <person name="Fraser-Liggett C.M."/>
            <person name="Ravel J."/>
            <person name="Rabinowicz P.D."/>
        </authorList>
    </citation>
    <scope>NUCLEOTIDE SEQUENCE [LARGE SCALE GENOMIC DNA]</scope>
    <source>
        <strain evidence="3">cv. Hale</strain>
    </source>
</reference>
<evidence type="ECO:0000259" key="1">
    <source>
        <dbReference type="Pfam" id="PF22766"/>
    </source>
</evidence>
<protein>
    <recommendedName>
        <fullName evidence="1">ZW10 C-terminal helical domain-containing protein</fullName>
    </recommendedName>
</protein>
<dbReference type="STRING" id="3988.B9SSJ3"/>
<dbReference type="InterPro" id="IPR046362">
    <property type="entry name" value="Zw10/DSL1_C_sf"/>
</dbReference>
<dbReference type="PANTHER" id="PTHR12205:SF0">
    <property type="entry name" value="CENTROMERE_KINETOCHORE PROTEIN ZW10 HOMOLOG"/>
    <property type="match status" value="1"/>
</dbReference>
<dbReference type="PANTHER" id="PTHR12205">
    <property type="entry name" value="CENTROMERE/KINETOCHORE PROTEIN ZW10"/>
    <property type="match status" value="1"/>
</dbReference>
<organism evidence="2 3">
    <name type="scientific">Ricinus communis</name>
    <name type="common">Castor bean</name>
    <dbReference type="NCBI Taxonomy" id="3988"/>
    <lineage>
        <taxon>Eukaryota</taxon>
        <taxon>Viridiplantae</taxon>
        <taxon>Streptophyta</taxon>
        <taxon>Embryophyta</taxon>
        <taxon>Tracheophyta</taxon>
        <taxon>Spermatophyta</taxon>
        <taxon>Magnoliopsida</taxon>
        <taxon>eudicotyledons</taxon>
        <taxon>Gunneridae</taxon>
        <taxon>Pentapetalae</taxon>
        <taxon>rosids</taxon>
        <taxon>fabids</taxon>
        <taxon>Malpighiales</taxon>
        <taxon>Euphorbiaceae</taxon>
        <taxon>Acalyphoideae</taxon>
        <taxon>Acalypheae</taxon>
        <taxon>Ricinus</taxon>
    </lineage>
</organism>
<keyword evidence="3" id="KW-1185">Reference proteome</keyword>
<dbReference type="Gene3D" id="1.10.357.150">
    <property type="match status" value="1"/>
</dbReference>
<dbReference type="Proteomes" id="UP000008311">
    <property type="component" value="Unassembled WGS sequence"/>
</dbReference>
<dbReference type="EMBL" id="EQ974114">
    <property type="protein sequence ID" value="EEF33436.1"/>
    <property type="molecule type" value="Genomic_DNA"/>
</dbReference>
<dbReference type="eggNOG" id="KOG2163">
    <property type="taxonomic scope" value="Eukaryota"/>
</dbReference>
<proteinExistence type="predicted"/>
<name>B9SSJ3_RICCO</name>
<feature type="domain" description="ZW10 C-terminal helical" evidence="1">
    <location>
        <begin position="6"/>
        <end position="92"/>
    </location>
</feature>
<dbReference type="InParanoid" id="B9SSJ3"/>
<evidence type="ECO:0000313" key="3">
    <source>
        <dbReference type="Proteomes" id="UP000008311"/>
    </source>
</evidence>
<sequence length="97" mass="11207">MESLTSLMESLIAVNQKEKSEEYSRFTLDDFIPSLCKIRKLAELLDMPLKSITTAWESGELLRAGFTMTQVKDFIKAIYTDSPLRKECLWRIENVSL</sequence>